<evidence type="ECO:0000313" key="2">
    <source>
        <dbReference type="Proteomes" id="UP000019267"/>
    </source>
</evidence>
<name>W6A5Y4_9MOLU</name>
<dbReference type="InterPro" id="IPR027417">
    <property type="entry name" value="P-loop_NTPase"/>
</dbReference>
<reference evidence="1 2" key="1">
    <citation type="journal article" date="2014" name="Genome Biol. Evol.">
        <title>Molecular evolution of the substrate utilization strategies and putative virulence factors in mosquito-associated Spiroplasma species.</title>
        <authorList>
            <person name="Chang T.H."/>
            <person name="Lo W.S."/>
            <person name="Ku C."/>
            <person name="Chen L.L."/>
            <person name="Kuo C.H."/>
        </authorList>
    </citation>
    <scope>NUCLEOTIDE SEQUENCE [LARGE SCALE GENOMIC DNA]</scope>
    <source>
        <strain evidence="1">AES-1</strain>
    </source>
</reference>
<dbReference type="Proteomes" id="UP000019267">
    <property type="component" value="Chromosome"/>
</dbReference>
<sequence>MNKQEIFRTVRELILSNNLYHSMIISSTDQEQLNLVVDDVVRIILCENNSIEFDGCIWCKKMNSKNALNIFFIGDGINKIKKESIKELILTFSLSNVEDSDKKIYIIRNAENLGDSASNALLKFLEEPPKNVFAILQTNDQNQIIKTIKSRCKFLNLESIKTNEVRDNDLIRLINLKTKNDILLYANDFKKLEKDEQIKILEETYSQIIINQYINLAEKFINTIQEIKNSSYTALAIDNLFINIYEVF</sequence>
<dbReference type="HOGENOM" id="CLU_006229_4_5_14"/>
<dbReference type="GO" id="GO:0006261">
    <property type="term" value="P:DNA-templated DNA replication"/>
    <property type="evidence" value="ECO:0007669"/>
    <property type="project" value="TreeGrafter"/>
</dbReference>
<dbReference type="Gene3D" id="3.40.50.300">
    <property type="entry name" value="P-loop containing nucleotide triphosphate hydrolases"/>
    <property type="match status" value="1"/>
</dbReference>
<dbReference type="SUPFAM" id="SSF52540">
    <property type="entry name" value="P-loop containing nucleoside triphosphate hydrolases"/>
    <property type="match status" value="1"/>
</dbReference>
<dbReference type="STRING" id="1276246.SCULI_v1c00100"/>
<dbReference type="InterPro" id="IPR050238">
    <property type="entry name" value="DNA_Rep/Repair_Clamp_Loader"/>
</dbReference>
<organism evidence="1 2">
    <name type="scientific">Spiroplasma culicicola AES-1</name>
    <dbReference type="NCBI Taxonomy" id="1276246"/>
    <lineage>
        <taxon>Bacteria</taxon>
        <taxon>Bacillati</taxon>
        <taxon>Mycoplasmatota</taxon>
        <taxon>Mollicutes</taxon>
        <taxon>Entomoplasmatales</taxon>
        <taxon>Spiroplasmataceae</taxon>
        <taxon>Spiroplasma</taxon>
    </lineage>
</organism>
<dbReference type="PANTHER" id="PTHR11669:SF8">
    <property type="entry name" value="DNA POLYMERASE III SUBUNIT DELTA"/>
    <property type="match status" value="1"/>
</dbReference>
<dbReference type="Pfam" id="PF13177">
    <property type="entry name" value="DNA_pol3_delta2"/>
    <property type="match status" value="1"/>
</dbReference>
<dbReference type="PATRIC" id="fig|1276246.3.peg.10"/>
<dbReference type="KEGG" id="scq:SCULI_v1c00100"/>
<dbReference type="OrthoDB" id="9810148at2"/>
<protein>
    <submittedName>
        <fullName evidence="1">DNA polymerase III subunit delta</fullName>
    </submittedName>
</protein>
<dbReference type="EMBL" id="CP006681">
    <property type="protein sequence ID" value="AHI52351.1"/>
    <property type="molecule type" value="Genomic_DNA"/>
</dbReference>
<gene>
    <name evidence="1" type="primary">holB</name>
    <name evidence="1" type="ORF">SCULI_v1c00100</name>
</gene>
<dbReference type="AlphaFoldDB" id="W6A5Y4"/>
<dbReference type="PANTHER" id="PTHR11669">
    <property type="entry name" value="REPLICATION FACTOR C / DNA POLYMERASE III GAMMA-TAU SUBUNIT"/>
    <property type="match status" value="1"/>
</dbReference>
<accession>W6A5Y4</accession>
<dbReference type="eggNOG" id="COG0470">
    <property type="taxonomic scope" value="Bacteria"/>
</dbReference>
<dbReference type="RefSeq" id="WP_025362600.1">
    <property type="nucleotide sequence ID" value="NZ_CP006681.1"/>
</dbReference>
<keyword evidence="2" id="KW-1185">Reference proteome</keyword>
<proteinExistence type="predicted"/>
<evidence type="ECO:0000313" key="1">
    <source>
        <dbReference type="EMBL" id="AHI52351.1"/>
    </source>
</evidence>